<accession>A0AAV4FU36</accession>
<reference evidence="1 2" key="1">
    <citation type="journal article" date="2021" name="Elife">
        <title>Chloroplast acquisition without the gene transfer in kleptoplastic sea slugs, Plakobranchus ocellatus.</title>
        <authorList>
            <person name="Maeda T."/>
            <person name="Takahashi S."/>
            <person name="Yoshida T."/>
            <person name="Shimamura S."/>
            <person name="Takaki Y."/>
            <person name="Nagai Y."/>
            <person name="Toyoda A."/>
            <person name="Suzuki Y."/>
            <person name="Arimoto A."/>
            <person name="Ishii H."/>
            <person name="Satoh N."/>
            <person name="Nishiyama T."/>
            <person name="Hasebe M."/>
            <person name="Maruyama T."/>
            <person name="Minagawa J."/>
            <person name="Obokata J."/>
            <person name="Shigenobu S."/>
        </authorList>
    </citation>
    <scope>NUCLEOTIDE SEQUENCE [LARGE SCALE GENOMIC DNA]</scope>
</reference>
<dbReference type="AlphaFoldDB" id="A0AAV4FU36"/>
<sequence>MRKANDIVMEIDARNVCILALLDLSAAFDTLDQEIFQKRLENITFGVTGQVSLVEILQQNNIRYHFYADKMQLYKGASPKHISDSTTGLENCAGDVEAWINSNKLKLNDDKTEILLM</sequence>
<evidence type="ECO:0000313" key="1">
    <source>
        <dbReference type="EMBL" id="GFR75831.1"/>
    </source>
</evidence>
<dbReference type="PANTHER" id="PTHR33332">
    <property type="entry name" value="REVERSE TRANSCRIPTASE DOMAIN-CONTAINING PROTEIN"/>
    <property type="match status" value="1"/>
</dbReference>
<dbReference type="Proteomes" id="UP000762676">
    <property type="component" value="Unassembled WGS sequence"/>
</dbReference>
<keyword evidence="1" id="KW-0695">RNA-directed DNA polymerase</keyword>
<comment type="caution">
    <text evidence="1">The sequence shown here is derived from an EMBL/GenBank/DDBJ whole genome shotgun (WGS) entry which is preliminary data.</text>
</comment>
<gene>
    <name evidence="1" type="ORF">ElyMa_003931300</name>
</gene>
<organism evidence="1 2">
    <name type="scientific">Elysia marginata</name>
    <dbReference type="NCBI Taxonomy" id="1093978"/>
    <lineage>
        <taxon>Eukaryota</taxon>
        <taxon>Metazoa</taxon>
        <taxon>Spiralia</taxon>
        <taxon>Lophotrochozoa</taxon>
        <taxon>Mollusca</taxon>
        <taxon>Gastropoda</taxon>
        <taxon>Heterobranchia</taxon>
        <taxon>Euthyneura</taxon>
        <taxon>Panpulmonata</taxon>
        <taxon>Sacoglossa</taxon>
        <taxon>Placobranchoidea</taxon>
        <taxon>Plakobranchidae</taxon>
        <taxon>Elysia</taxon>
    </lineage>
</organism>
<proteinExistence type="predicted"/>
<evidence type="ECO:0000313" key="2">
    <source>
        <dbReference type="Proteomes" id="UP000762676"/>
    </source>
</evidence>
<protein>
    <submittedName>
        <fullName evidence="1">Reverse transcriptase</fullName>
    </submittedName>
</protein>
<keyword evidence="1" id="KW-0808">Transferase</keyword>
<dbReference type="GO" id="GO:0003964">
    <property type="term" value="F:RNA-directed DNA polymerase activity"/>
    <property type="evidence" value="ECO:0007669"/>
    <property type="project" value="UniProtKB-KW"/>
</dbReference>
<keyword evidence="2" id="KW-1185">Reference proteome</keyword>
<dbReference type="EMBL" id="BMAT01007981">
    <property type="protein sequence ID" value="GFR75831.1"/>
    <property type="molecule type" value="Genomic_DNA"/>
</dbReference>
<keyword evidence="1" id="KW-0548">Nucleotidyltransferase</keyword>
<name>A0AAV4FU36_9GAST</name>